<organism evidence="6 7">
    <name type="scientific">Streptomyces humicola</name>
    <dbReference type="NCBI Taxonomy" id="2953240"/>
    <lineage>
        <taxon>Bacteria</taxon>
        <taxon>Bacillati</taxon>
        <taxon>Actinomycetota</taxon>
        <taxon>Actinomycetes</taxon>
        <taxon>Kitasatosporales</taxon>
        <taxon>Streptomycetaceae</taxon>
        <taxon>Streptomyces</taxon>
    </lineage>
</organism>
<dbReference type="Pfam" id="PF00970">
    <property type="entry name" value="FAD_binding_6"/>
    <property type="match status" value="1"/>
</dbReference>
<dbReference type="Gene3D" id="3.10.20.30">
    <property type="match status" value="1"/>
</dbReference>
<dbReference type="SUPFAM" id="SSF52343">
    <property type="entry name" value="Ferredoxin reductase-like, C-terminal NADP-linked domain"/>
    <property type="match status" value="1"/>
</dbReference>
<dbReference type="Pfam" id="PF00175">
    <property type="entry name" value="NAD_binding_1"/>
    <property type="match status" value="1"/>
</dbReference>
<dbReference type="PANTHER" id="PTHR47354">
    <property type="entry name" value="NADH OXIDOREDUCTASE HCR"/>
    <property type="match status" value="1"/>
</dbReference>
<dbReference type="PROSITE" id="PS00197">
    <property type="entry name" value="2FE2S_FER_1"/>
    <property type="match status" value="1"/>
</dbReference>
<evidence type="ECO:0000259" key="5">
    <source>
        <dbReference type="PROSITE" id="PS51384"/>
    </source>
</evidence>
<proteinExistence type="predicted"/>
<dbReference type="Gene3D" id="2.40.30.10">
    <property type="entry name" value="Translation factors"/>
    <property type="match status" value="1"/>
</dbReference>
<keyword evidence="2" id="KW-0479">Metal-binding</keyword>
<dbReference type="SUPFAM" id="SSF54292">
    <property type="entry name" value="2Fe-2S ferredoxin-like"/>
    <property type="match status" value="1"/>
</dbReference>
<feature type="domain" description="2Fe-2S ferredoxin-type" evidence="4">
    <location>
        <begin position="6"/>
        <end position="96"/>
    </location>
</feature>
<feature type="domain" description="FAD-binding FR-type" evidence="5">
    <location>
        <begin position="105"/>
        <end position="201"/>
    </location>
</feature>
<dbReference type="InterPro" id="IPR017938">
    <property type="entry name" value="Riboflavin_synthase-like_b-brl"/>
</dbReference>
<dbReference type="InterPro" id="IPR012675">
    <property type="entry name" value="Beta-grasp_dom_sf"/>
</dbReference>
<dbReference type="Gene3D" id="3.40.50.80">
    <property type="entry name" value="Nucleotide-binding domain of ferredoxin-NADP reductase (FNR) module"/>
    <property type="match status" value="1"/>
</dbReference>
<dbReference type="InterPro" id="IPR006058">
    <property type="entry name" value="2Fe2S_fd_BS"/>
</dbReference>
<sequence length="331" mass="36554">MTMRTYRVTLANTGETFEVGEGDRILAAARRAGVWLPFECGWGSCGTCKVTVVEGEADLLFAEAPAMDARDARRRRMVTCQSRPLSDLVIKPTWVSDEPRPELPTADHKAQLVEVEELGLQICRFRFQLEGEAVYRAGQYAILELAPKLRRCYSMSDLPGSPVVELIAKRYEGRPGSEQLFRLPVGSSINMELPYGDMWLREGLRPVVLIAGGTGVSPILALVRQLVESGDQRPVRVFYGATTQDQLVCWDELASLVDRLPSGRLHGALLTGGDSWVGTTGLVTDALTPYLEAMADSDIYLAGPPPMVNAVRVLLREHSVQFDRIHYDSFG</sequence>
<comment type="caution">
    <text evidence="6">The sequence shown here is derived from an EMBL/GenBank/DDBJ whole genome shotgun (WGS) entry which is preliminary data.</text>
</comment>
<dbReference type="InterPro" id="IPR001433">
    <property type="entry name" value="OxRdtase_FAD/NAD-bd"/>
</dbReference>
<dbReference type="InterPro" id="IPR001041">
    <property type="entry name" value="2Fe-2S_ferredoxin-type"/>
</dbReference>
<dbReference type="SUPFAM" id="SSF63380">
    <property type="entry name" value="Riboflavin synthase domain-like"/>
    <property type="match status" value="1"/>
</dbReference>
<keyword evidence="3" id="KW-0411">Iron-sulfur</keyword>
<dbReference type="PROSITE" id="PS51085">
    <property type="entry name" value="2FE2S_FER_2"/>
    <property type="match status" value="1"/>
</dbReference>
<dbReference type="InterPro" id="IPR017927">
    <property type="entry name" value="FAD-bd_FR_type"/>
</dbReference>
<dbReference type="PANTHER" id="PTHR47354:SF5">
    <property type="entry name" value="PROTEIN RFBI"/>
    <property type="match status" value="1"/>
</dbReference>
<dbReference type="PROSITE" id="PS51384">
    <property type="entry name" value="FAD_FR"/>
    <property type="match status" value="1"/>
</dbReference>
<evidence type="ECO:0000313" key="6">
    <source>
        <dbReference type="EMBL" id="MCQ4079118.1"/>
    </source>
</evidence>
<dbReference type="InterPro" id="IPR008333">
    <property type="entry name" value="Cbr1-like_FAD-bd_dom"/>
</dbReference>
<dbReference type="PRINTS" id="PR00410">
    <property type="entry name" value="PHEHYDRXLASE"/>
</dbReference>
<keyword evidence="2" id="KW-0001">2Fe-2S</keyword>
<keyword evidence="7" id="KW-1185">Reference proteome</keyword>
<dbReference type="RefSeq" id="WP_255917972.1">
    <property type="nucleotide sequence ID" value="NZ_JANFNG010000001.1"/>
</dbReference>
<dbReference type="InterPro" id="IPR050415">
    <property type="entry name" value="MRET"/>
</dbReference>
<reference evidence="6" key="1">
    <citation type="submission" date="2022-06" db="EMBL/GenBank/DDBJ databases">
        <title>Draft genome sequence of Streptomyces sp. RB6PN25 isolated from peat swamp forest in Thailand.</title>
        <authorList>
            <person name="Duangmal K."/>
            <person name="Klaysubun C."/>
        </authorList>
    </citation>
    <scope>NUCLEOTIDE SEQUENCE</scope>
    <source>
        <strain evidence="6">RB6PN25</strain>
    </source>
</reference>
<dbReference type="Proteomes" id="UP001057702">
    <property type="component" value="Unassembled WGS sequence"/>
</dbReference>
<gene>
    <name evidence="6" type="ORF">NGB36_00425</name>
</gene>
<evidence type="ECO:0000256" key="1">
    <source>
        <dbReference type="ARBA" id="ARBA00001974"/>
    </source>
</evidence>
<dbReference type="EMBL" id="JANFNG010000001">
    <property type="protein sequence ID" value="MCQ4079118.1"/>
    <property type="molecule type" value="Genomic_DNA"/>
</dbReference>
<evidence type="ECO:0000256" key="2">
    <source>
        <dbReference type="ARBA" id="ARBA00022714"/>
    </source>
</evidence>
<dbReference type="InterPro" id="IPR036010">
    <property type="entry name" value="2Fe-2S_ferredoxin-like_sf"/>
</dbReference>
<evidence type="ECO:0000256" key="3">
    <source>
        <dbReference type="ARBA" id="ARBA00023014"/>
    </source>
</evidence>
<dbReference type="CDD" id="cd00207">
    <property type="entry name" value="fer2"/>
    <property type="match status" value="1"/>
</dbReference>
<comment type="cofactor">
    <cofactor evidence="1">
        <name>FAD</name>
        <dbReference type="ChEBI" id="CHEBI:57692"/>
    </cofactor>
</comment>
<keyword evidence="2" id="KW-0408">Iron</keyword>
<evidence type="ECO:0000259" key="4">
    <source>
        <dbReference type="PROSITE" id="PS51085"/>
    </source>
</evidence>
<evidence type="ECO:0000313" key="7">
    <source>
        <dbReference type="Proteomes" id="UP001057702"/>
    </source>
</evidence>
<name>A0ABT1PPS3_9ACTN</name>
<dbReference type="InterPro" id="IPR039261">
    <property type="entry name" value="FNR_nucleotide-bd"/>
</dbReference>
<protein>
    <submittedName>
        <fullName evidence="6">2Fe-2S iron-sulfur cluster binding domain-containing protein</fullName>
    </submittedName>
</protein>
<dbReference type="Pfam" id="PF00111">
    <property type="entry name" value="Fer2"/>
    <property type="match status" value="1"/>
</dbReference>
<accession>A0ABT1PPS3</accession>